<dbReference type="PANTHER" id="PTHR24413">
    <property type="entry name" value="SPECKLE-TYPE POZ PROTEIN"/>
    <property type="match status" value="1"/>
</dbReference>
<dbReference type="EMBL" id="BPLR01012780">
    <property type="protein sequence ID" value="GIY56576.1"/>
    <property type="molecule type" value="Genomic_DNA"/>
</dbReference>
<protein>
    <submittedName>
        <fullName evidence="2">Speckle-type POZ protein B</fullName>
    </submittedName>
</protein>
<dbReference type="InterPro" id="IPR000210">
    <property type="entry name" value="BTB/POZ_dom"/>
</dbReference>
<evidence type="ECO:0000313" key="2">
    <source>
        <dbReference type="EMBL" id="GIY56576.1"/>
    </source>
</evidence>
<dbReference type="PROSITE" id="PS50097">
    <property type="entry name" value="BTB"/>
    <property type="match status" value="1"/>
</dbReference>
<reference evidence="2 3" key="1">
    <citation type="submission" date="2021-06" db="EMBL/GenBank/DDBJ databases">
        <title>Caerostris extrusa draft genome.</title>
        <authorList>
            <person name="Kono N."/>
            <person name="Arakawa K."/>
        </authorList>
    </citation>
    <scope>NUCLEOTIDE SEQUENCE [LARGE SCALE GENOMIC DNA]</scope>
</reference>
<keyword evidence="3" id="KW-1185">Reference proteome</keyword>
<dbReference type="SUPFAM" id="SSF54695">
    <property type="entry name" value="POZ domain"/>
    <property type="match status" value="1"/>
</dbReference>
<dbReference type="Gene3D" id="1.25.40.420">
    <property type="match status" value="1"/>
</dbReference>
<accession>A0AAV4UFJ9</accession>
<dbReference type="InterPro" id="IPR011333">
    <property type="entry name" value="SKP1/BTB/POZ_sf"/>
</dbReference>
<evidence type="ECO:0000259" key="1">
    <source>
        <dbReference type="PROSITE" id="PS50097"/>
    </source>
</evidence>
<comment type="caution">
    <text evidence="2">The sequence shown here is derived from an EMBL/GenBank/DDBJ whole genome shotgun (WGS) entry which is preliminary data.</text>
</comment>
<dbReference type="Gene3D" id="3.30.710.10">
    <property type="entry name" value="Potassium Channel Kv1.1, Chain A"/>
    <property type="match status" value="1"/>
</dbReference>
<dbReference type="Proteomes" id="UP001054945">
    <property type="component" value="Unassembled WGS sequence"/>
</dbReference>
<sequence length="310" mass="34979">MWMSDGKTERNGECFARTLIVVEVVDFILTACDHELKLSTIKVALVSNFGDVRECLSDTVWFNRPANRQRLLASQITRNTIKTHYECNFRSTLSLLCEVSFCTGITLQDIEVVRYGKANVQTKHPVAEESPEVSFRILKSNMKSLIDDGFATDVELKSETRSFPAHKSILSARSAFFSDYFSKVGNVCDSDAIPLLDDDTEQRMHSYMYTADIDVLDWESTCRLYSAAAVYGIIPLKERCSSSLKANLQPSNACQALHLAALHQDGDLNLNVQEFILKHSKEIIDSAPWKTLVKDKTKLAVETLNMKFKE</sequence>
<dbReference type="Pfam" id="PF00651">
    <property type="entry name" value="BTB"/>
    <property type="match status" value="1"/>
</dbReference>
<proteinExistence type="predicted"/>
<dbReference type="AlphaFoldDB" id="A0AAV4UFJ9"/>
<organism evidence="2 3">
    <name type="scientific">Caerostris extrusa</name>
    <name type="common">Bark spider</name>
    <name type="synonym">Caerostris bankana</name>
    <dbReference type="NCBI Taxonomy" id="172846"/>
    <lineage>
        <taxon>Eukaryota</taxon>
        <taxon>Metazoa</taxon>
        <taxon>Ecdysozoa</taxon>
        <taxon>Arthropoda</taxon>
        <taxon>Chelicerata</taxon>
        <taxon>Arachnida</taxon>
        <taxon>Araneae</taxon>
        <taxon>Araneomorphae</taxon>
        <taxon>Entelegynae</taxon>
        <taxon>Araneoidea</taxon>
        <taxon>Araneidae</taxon>
        <taxon>Caerostris</taxon>
    </lineage>
</organism>
<gene>
    <name evidence="2" type="primary">spop-b_57</name>
    <name evidence="2" type="ORF">CEXT_781251</name>
</gene>
<evidence type="ECO:0000313" key="3">
    <source>
        <dbReference type="Proteomes" id="UP001054945"/>
    </source>
</evidence>
<dbReference type="SMART" id="SM00225">
    <property type="entry name" value="BTB"/>
    <property type="match status" value="1"/>
</dbReference>
<feature type="domain" description="BTB" evidence="1">
    <location>
        <begin position="152"/>
        <end position="217"/>
    </location>
</feature>
<name>A0AAV4UFJ9_CAEEX</name>